<dbReference type="EMBL" id="VBAP01000114">
    <property type="protein sequence ID" value="TMI71363.1"/>
    <property type="molecule type" value="Genomic_DNA"/>
</dbReference>
<dbReference type="EC" id="5.3.2.8" evidence="3"/>
<dbReference type="AlphaFoldDB" id="A0A537IJ75"/>
<dbReference type="PANTHER" id="PTHR43709">
    <property type="entry name" value="ACONITATE ISOMERASE-RELATED"/>
    <property type="match status" value="1"/>
</dbReference>
<comment type="similarity">
    <text evidence="1">Belongs to the PrpF family.</text>
</comment>
<sequence>MQRKIPCVLMRGGTSRGPYFLASDLPADPERRDAVLLNVMGSPHALQVDGIGGSNTLTSKVAIVSRSQREGADVDYLFAQVSVTEAFVDTQPNCGNMLAGVGPFAIEAGLVRAGNTSTTVRIFNVNTQTLVEAVIQTPGGQVEYAGETRIDGVADPAAPIKLTFLDALGAVTGKLLPTGNALDPIQGVEASCVDMAMPVVVMAAEAFGKTGRETPEELDSDRALMQRIEAIRLEAGRRMGMGDVSRLVVPKPVLVSRPTQGGNIASRYFTPHACHRAHAVTGALAVGTAAVLPGTVANRYVQPKGFSGGVLGIEHPSGRIEVDLVTDCSGAAPVVERASFVRTARRIFEGHVYVPEALFR</sequence>
<proteinExistence type="inferred from homology"/>
<dbReference type="InterPro" id="IPR007400">
    <property type="entry name" value="PrpF-like"/>
</dbReference>
<dbReference type="Proteomes" id="UP000318834">
    <property type="component" value="Unassembled WGS sequence"/>
</dbReference>
<dbReference type="SUPFAM" id="SSF54506">
    <property type="entry name" value="Diaminopimelate epimerase-like"/>
    <property type="match status" value="2"/>
</dbReference>
<evidence type="ECO:0000313" key="4">
    <source>
        <dbReference type="Proteomes" id="UP000318834"/>
    </source>
</evidence>
<comment type="caution">
    <text evidence="3">The sequence shown here is derived from an EMBL/GenBank/DDBJ whole genome shotgun (WGS) entry which is preliminary data.</text>
</comment>
<protein>
    <submittedName>
        <fullName evidence="3">4-oxalomesaconate tautomerase</fullName>
        <ecNumber evidence="3">5.3.2.8</ecNumber>
    </submittedName>
</protein>
<dbReference type="NCBIfam" id="NF033377">
    <property type="entry name" value="OMA_tautomer"/>
    <property type="match status" value="1"/>
</dbReference>
<dbReference type="Gene3D" id="3.10.310.10">
    <property type="entry name" value="Diaminopimelate Epimerase, Chain A, domain 1"/>
    <property type="match status" value="2"/>
</dbReference>
<gene>
    <name evidence="3" type="ORF">E6H05_12630</name>
</gene>
<organism evidence="3 4">
    <name type="scientific">Candidatus Segetimicrobium genomatis</name>
    <dbReference type="NCBI Taxonomy" id="2569760"/>
    <lineage>
        <taxon>Bacteria</taxon>
        <taxon>Bacillati</taxon>
        <taxon>Candidatus Sysuimicrobiota</taxon>
        <taxon>Candidatus Sysuimicrobiia</taxon>
        <taxon>Candidatus Sysuimicrobiales</taxon>
        <taxon>Candidatus Segetimicrobiaceae</taxon>
        <taxon>Candidatus Segetimicrobium</taxon>
    </lineage>
</organism>
<dbReference type="InterPro" id="IPR047687">
    <property type="entry name" value="OMA_tautomer-like"/>
</dbReference>
<accession>A0A537IJ75</accession>
<evidence type="ECO:0000256" key="1">
    <source>
        <dbReference type="ARBA" id="ARBA00007673"/>
    </source>
</evidence>
<dbReference type="Pfam" id="PF04303">
    <property type="entry name" value="PrpF"/>
    <property type="match status" value="1"/>
</dbReference>
<dbReference type="PANTHER" id="PTHR43709:SF3">
    <property type="entry name" value="ISOMERASE YBHH-RELATED"/>
    <property type="match status" value="1"/>
</dbReference>
<reference evidence="3 4" key="1">
    <citation type="journal article" date="2019" name="Nat. Microbiol.">
        <title>Mediterranean grassland soil C-N compound turnover is dependent on rainfall and depth, and is mediated by genomically divergent microorganisms.</title>
        <authorList>
            <person name="Diamond S."/>
            <person name="Andeer P.F."/>
            <person name="Li Z."/>
            <person name="Crits-Christoph A."/>
            <person name="Burstein D."/>
            <person name="Anantharaman K."/>
            <person name="Lane K.R."/>
            <person name="Thomas B.C."/>
            <person name="Pan C."/>
            <person name="Northen T.R."/>
            <person name="Banfield J.F."/>
        </authorList>
    </citation>
    <scope>NUCLEOTIDE SEQUENCE [LARGE SCALE GENOMIC DNA]</scope>
    <source>
        <strain evidence="3">NP_8</strain>
    </source>
</reference>
<dbReference type="GO" id="GO:0016853">
    <property type="term" value="F:isomerase activity"/>
    <property type="evidence" value="ECO:0007669"/>
    <property type="project" value="UniProtKB-KW"/>
</dbReference>
<evidence type="ECO:0000256" key="2">
    <source>
        <dbReference type="ARBA" id="ARBA00023235"/>
    </source>
</evidence>
<name>A0A537IJ75_9BACT</name>
<evidence type="ECO:0000313" key="3">
    <source>
        <dbReference type="EMBL" id="TMI71363.1"/>
    </source>
</evidence>
<keyword evidence="2 3" id="KW-0413">Isomerase</keyword>